<dbReference type="RefSeq" id="WP_273738440.1">
    <property type="nucleotide sequence ID" value="NZ_JAQIVI010000149.1"/>
</dbReference>
<comment type="caution">
    <text evidence="1">The sequence shown here is derived from an EMBL/GenBank/DDBJ whole genome shotgun (WGS) entry which is preliminary data.</text>
</comment>
<evidence type="ECO:0000313" key="1">
    <source>
        <dbReference type="EMBL" id="MFC6765417.1"/>
    </source>
</evidence>
<keyword evidence="2" id="KW-1185">Reference proteome</keyword>
<dbReference type="EMBL" id="JBHSWV010000149">
    <property type="protein sequence ID" value="MFC6765417.1"/>
    <property type="molecule type" value="Genomic_DNA"/>
</dbReference>
<sequence>MVQDTLSAQDLQDLEPVELLEEALQDDRVLRLVEDAVRIGRAHASDWIGTVDGDDIATLDPQASTNEVVIALAREGFTPNWLLSYEYGGEVANLVRFHYDPDIFPEHPFRQLHVRLFADGTLDAHEEPSALMHKGPHIREETFNREVGTAAVRTILEDAGVDVEVLEEAR</sequence>
<protein>
    <submittedName>
        <fullName evidence="1">Uncharacterized protein</fullName>
    </submittedName>
</protein>
<accession>A0ABD5SPA6</accession>
<name>A0ABD5SPA6_9EURY</name>
<dbReference type="AlphaFoldDB" id="A0ABD5SPA6"/>
<organism evidence="1 2">
    <name type="scientific">Natrinema soli</name>
    <dbReference type="NCBI Taxonomy" id="1930624"/>
    <lineage>
        <taxon>Archaea</taxon>
        <taxon>Methanobacteriati</taxon>
        <taxon>Methanobacteriota</taxon>
        <taxon>Stenosarchaea group</taxon>
        <taxon>Halobacteria</taxon>
        <taxon>Halobacteriales</taxon>
        <taxon>Natrialbaceae</taxon>
        <taxon>Natrinema</taxon>
    </lineage>
</organism>
<gene>
    <name evidence="1" type="ORF">ACFQE6_10600</name>
</gene>
<dbReference type="Proteomes" id="UP001596383">
    <property type="component" value="Unassembled WGS sequence"/>
</dbReference>
<proteinExistence type="predicted"/>
<evidence type="ECO:0000313" key="2">
    <source>
        <dbReference type="Proteomes" id="UP001596383"/>
    </source>
</evidence>
<reference evidence="1 2" key="1">
    <citation type="journal article" date="2019" name="Int. J. Syst. Evol. Microbiol.">
        <title>The Global Catalogue of Microorganisms (GCM) 10K type strain sequencing project: providing services to taxonomists for standard genome sequencing and annotation.</title>
        <authorList>
            <consortium name="The Broad Institute Genomics Platform"/>
            <consortium name="The Broad Institute Genome Sequencing Center for Infectious Disease"/>
            <person name="Wu L."/>
            <person name="Ma J."/>
        </authorList>
    </citation>
    <scope>NUCLEOTIDE SEQUENCE [LARGE SCALE GENOMIC DNA]</scope>
    <source>
        <strain evidence="1 2">LMG 29247</strain>
    </source>
</reference>